<proteinExistence type="predicted"/>
<name>A0ABW7WCD6_9NOCA</name>
<dbReference type="Proteomes" id="UP001611450">
    <property type="component" value="Unassembled WGS sequence"/>
</dbReference>
<dbReference type="EMBL" id="JBIRXV010000001">
    <property type="protein sequence ID" value="MFI2320631.1"/>
    <property type="molecule type" value="Genomic_DNA"/>
</dbReference>
<gene>
    <name evidence="2" type="ORF">ACH47G_09080</name>
</gene>
<protein>
    <submittedName>
        <fullName evidence="2">GIY-YIG nuclease family protein</fullName>
    </submittedName>
</protein>
<sequence length="307" mass="33037">MDSGQKNLGKTVRMFLADGTPGGLQTAEIMNWTGHIVAAPRSDLARLLARREVGRTGVYVLIGEDPDTGAILAYIGEGDEVGVRIRRHAEPKSQNGKDFWDRAIVITSKDANITKAHARYLEARLIQLAQQAGRAKLVNGTAPPLPILPEADISDMESFIAEARIVLPVLNVNIFRSVAVMPTPSAGPKDPTAEALSPVFKMAIRKHGITATAQEIDGEFVVRAGSLARSSWSGQPSNYQRLHQNLVGEGVLKATSSGEVAAFTRDYPFSSPSAAAAVVAGRNTNGRESWRIPEAGTTFGDWQNRET</sequence>
<accession>A0ABW7WCD6</accession>
<organism evidence="2 3">
    <name type="scientific">Nocardia beijingensis</name>
    <dbReference type="NCBI Taxonomy" id="95162"/>
    <lineage>
        <taxon>Bacteria</taxon>
        <taxon>Bacillati</taxon>
        <taxon>Actinomycetota</taxon>
        <taxon>Actinomycetes</taxon>
        <taxon>Mycobacteriales</taxon>
        <taxon>Nocardiaceae</taxon>
        <taxon>Nocardia</taxon>
    </lineage>
</organism>
<evidence type="ECO:0000313" key="2">
    <source>
        <dbReference type="EMBL" id="MFI2320631.1"/>
    </source>
</evidence>
<keyword evidence="3" id="KW-1185">Reference proteome</keyword>
<dbReference type="Pfam" id="PF14267">
    <property type="entry name" value="DUF4357"/>
    <property type="match status" value="1"/>
</dbReference>
<dbReference type="RefSeq" id="WP_396944987.1">
    <property type="nucleotide sequence ID" value="NZ_JBIRXV010000001.1"/>
</dbReference>
<comment type="caution">
    <text evidence="2">The sequence shown here is derived from an EMBL/GenBank/DDBJ whole genome shotgun (WGS) entry which is preliminary data.</text>
</comment>
<feature type="domain" description="DUF4357" evidence="1">
    <location>
        <begin position="244"/>
        <end position="298"/>
    </location>
</feature>
<reference evidence="2 3" key="1">
    <citation type="submission" date="2024-10" db="EMBL/GenBank/DDBJ databases">
        <title>The Natural Products Discovery Center: Release of the First 8490 Sequenced Strains for Exploring Actinobacteria Biosynthetic Diversity.</title>
        <authorList>
            <person name="Kalkreuter E."/>
            <person name="Kautsar S.A."/>
            <person name="Yang D."/>
            <person name="Bader C.D."/>
            <person name="Teijaro C.N."/>
            <person name="Fluegel L."/>
            <person name="Davis C.M."/>
            <person name="Simpson J.R."/>
            <person name="Lauterbach L."/>
            <person name="Steele A.D."/>
            <person name="Gui C."/>
            <person name="Meng S."/>
            <person name="Li G."/>
            <person name="Viehrig K."/>
            <person name="Ye F."/>
            <person name="Su P."/>
            <person name="Kiefer A.F."/>
            <person name="Nichols A."/>
            <person name="Cepeda A.J."/>
            <person name="Yan W."/>
            <person name="Fan B."/>
            <person name="Jiang Y."/>
            <person name="Adhikari A."/>
            <person name="Zheng C.-J."/>
            <person name="Schuster L."/>
            <person name="Cowan T.M."/>
            <person name="Smanski M.J."/>
            <person name="Chevrette M.G."/>
            <person name="De Carvalho L.P.S."/>
            <person name="Shen B."/>
        </authorList>
    </citation>
    <scope>NUCLEOTIDE SEQUENCE [LARGE SCALE GENOMIC DNA]</scope>
    <source>
        <strain evidence="2 3">NPDC019626</strain>
    </source>
</reference>
<dbReference type="InterPro" id="IPR025579">
    <property type="entry name" value="DUF4357"/>
</dbReference>
<dbReference type="CDD" id="cd10447">
    <property type="entry name" value="GIY-YIG_unchar_2"/>
    <property type="match status" value="1"/>
</dbReference>
<evidence type="ECO:0000259" key="1">
    <source>
        <dbReference type="Pfam" id="PF14267"/>
    </source>
</evidence>
<evidence type="ECO:0000313" key="3">
    <source>
        <dbReference type="Proteomes" id="UP001611450"/>
    </source>
</evidence>